<dbReference type="SUPFAM" id="SSF53448">
    <property type="entry name" value="Nucleotide-diphospho-sugar transferases"/>
    <property type="match status" value="1"/>
</dbReference>
<reference evidence="1" key="1">
    <citation type="submission" date="2024-03" db="EMBL/GenBank/DDBJ databases">
        <title>Eukaryotic viruses encode the ribosomal protein eL40.</title>
        <authorList>
            <person name="Thomy J."/>
            <person name="Schvarcz C.R."/>
            <person name="McBeain K.A."/>
            <person name="Edwards K.F."/>
            <person name="Steward G.F."/>
        </authorList>
    </citation>
    <scope>NUCLEOTIDE SEQUENCE</scope>
    <source>
        <strain evidence="1">FloV-SA2</strain>
    </source>
</reference>
<dbReference type="InterPro" id="IPR029044">
    <property type="entry name" value="Nucleotide-diphossugar_trans"/>
</dbReference>
<proteinExistence type="predicted"/>
<gene>
    <name evidence="1" type="ORF">FloV-SA2_00477</name>
</gene>
<accession>A0AB39JC92</accession>
<evidence type="ECO:0000313" key="1">
    <source>
        <dbReference type="EMBL" id="XDO02295.1"/>
    </source>
</evidence>
<protein>
    <submittedName>
        <fullName evidence="1">Glycosyltransferase Family A Protein</fullName>
    </submittedName>
</protein>
<sequence>MKLLVVLTQYKRNHLEKQLIQIKNQTIQPDYLVVFQNENHVDIENLKTKYNFIHIKSDYNTKYFGRFASCFTFPVDICMILDDDIIPGTNCLKNYMDQCIQLNAIIGGNGRLGYSNKNKLYKPCDIGIRKTPTLVDFVGHLWCFKKEWLHYMFSIKPFTYDTGEDMHLCFSSKVLGNINAYTGQQINYNDMCDIIYNKLATDEHSSYKFTSSGLRSSVEKYFIENYKLNLITNN</sequence>
<name>A0AB39JC92_9VIRU</name>
<dbReference type="EMBL" id="PP542043">
    <property type="protein sequence ID" value="XDO02295.1"/>
    <property type="molecule type" value="Genomic_DNA"/>
</dbReference>
<organism evidence="1">
    <name type="scientific">Florenciella sp. virus SA2</name>
    <dbReference type="NCBI Taxonomy" id="3240092"/>
    <lineage>
        <taxon>Viruses</taxon>
    </lineage>
</organism>